<dbReference type="SUPFAM" id="SSF52499">
    <property type="entry name" value="Isochorismatase-like hydrolases"/>
    <property type="match status" value="1"/>
</dbReference>
<dbReference type="Gene3D" id="3.40.50.850">
    <property type="entry name" value="Isochorismatase-like"/>
    <property type="match status" value="1"/>
</dbReference>
<dbReference type="PANTHER" id="PTHR14119">
    <property type="entry name" value="HYDROLASE"/>
    <property type="match status" value="1"/>
</dbReference>
<dbReference type="RefSeq" id="WP_057834812.1">
    <property type="nucleotide sequence ID" value="NZ_LLXZ01000049.1"/>
</dbReference>
<dbReference type="InterPro" id="IPR000868">
    <property type="entry name" value="Isochorismatase-like_dom"/>
</dbReference>
<keyword evidence="3" id="KW-1185">Reference proteome</keyword>
<comment type="caution">
    <text evidence="2">The sequence shown here is derived from an EMBL/GenBank/DDBJ whole genome shotgun (WGS) entry which is preliminary data.</text>
</comment>
<dbReference type="InterPro" id="IPR050993">
    <property type="entry name" value="Isochorismatase_domain"/>
</dbReference>
<dbReference type="Proteomes" id="UP000050863">
    <property type="component" value="Unassembled WGS sequence"/>
</dbReference>
<organism evidence="2 3">
    <name type="scientific">Bradyrhizobium jicamae</name>
    <dbReference type="NCBI Taxonomy" id="280332"/>
    <lineage>
        <taxon>Bacteria</taxon>
        <taxon>Pseudomonadati</taxon>
        <taxon>Pseudomonadota</taxon>
        <taxon>Alphaproteobacteria</taxon>
        <taxon>Hyphomicrobiales</taxon>
        <taxon>Nitrobacteraceae</taxon>
        <taxon>Bradyrhizobium</taxon>
    </lineage>
</organism>
<evidence type="ECO:0000313" key="3">
    <source>
        <dbReference type="Proteomes" id="UP000050863"/>
    </source>
</evidence>
<gene>
    <name evidence="2" type="ORF">CQ12_05375</name>
</gene>
<evidence type="ECO:0000313" key="2">
    <source>
        <dbReference type="EMBL" id="KRR11313.1"/>
    </source>
</evidence>
<accession>A0A0R3LTJ6</accession>
<dbReference type="OrthoDB" id="9796958at2"/>
<dbReference type="PANTHER" id="PTHR14119:SF3">
    <property type="entry name" value="ISOCHORISMATASE DOMAIN-CONTAINING PROTEIN 2"/>
    <property type="match status" value="1"/>
</dbReference>
<name>A0A0R3LTJ6_9BRAD</name>
<dbReference type="EMBL" id="LLXZ01000049">
    <property type="protein sequence ID" value="KRR11313.1"/>
    <property type="molecule type" value="Genomic_DNA"/>
</dbReference>
<dbReference type="STRING" id="280332.CQ12_05375"/>
<dbReference type="InterPro" id="IPR036380">
    <property type="entry name" value="Isochorismatase-like_sf"/>
</dbReference>
<feature type="domain" description="Isochorismatase-like" evidence="1">
    <location>
        <begin position="9"/>
        <end position="154"/>
    </location>
</feature>
<proteinExistence type="predicted"/>
<dbReference type="Pfam" id="PF00857">
    <property type="entry name" value="Isochorismatase"/>
    <property type="match status" value="1"/>
</dbReference>
<evidence type="ECO:0000259" key="1">
    <source>
        <dbReference type="Pfam" id="PF00857"/>
    </source>
</evidence>
<reference evidence="2 3" key="1">
    <citation type="submission" date="2014-03" db="EMBL/GenBank/DDBJ databases">
        <title>Bradyrhizobium valentinum sp. nov., isolated from effective nodules of Lupinus mariae-josephae, a lupine endemic of basic-lime soils in Eastern Spain.</title>
        <authorList>
            <person name="Duran D."/>
            <person name="Rey L."/>
            <person name="Navarro A."/>
            <person name="Busquets A."/>
            <person name="Imperial J."/>
            <person name="Ruiz-Argueso T."/>
        </authorList>
    </citation>
    <scope>NUCLEOTIDE SEQUENCE [LARGE SCALE GENOMIC DNA]</scope>
    <source>
        <strain evidence="2 3">PAC68</strain>
    </source>
</reference>
<sequence length="177" mass="19946">MLTIDPKRSLLLVVDFQSRLMPAIHDSETAVRNANRLIEAAKLLGIPRLFTEQNAKGLGPTVADIPVEQDRLVHKQFFDACREDGFLDRVPADAHVVVAGCESHVCVQQTVLGLLQASRKTYIVRDALGSRHPEDKETAIRRMERHGTEIVTTEIVVFEWLQTSDNPHFRQTISIIK</sequence>
<protein>
    <submittedName>
        <fullName evidence="2">Isochorismatase</fullName>
    </submittedName>
</protein>
<dbReference type="AlphaFoldDB" id="A0A0R3LTJ6"/>